<name>A0A1J5U616_9ARCH</name>
<dbReference type="PANTHER" id="PTHR12151:SF25">
    <property type="entry name" value="LINALOOL DEHYDRATASE_ISOMERASE DOMAIN-CONTAINING PROTEIN"/>
    <property type="match status" value="1"/>
</dbReference>
<keyword evidence="4" id="KW-1015">Disulfide bond</keyword>
<dbReference type="InterPro" id="IPR000866">
    <property type="entry name" value="AhpC/TSA"/>
</dbReference>
<feature type="domain" description="Thioredoxin" evidence="5">
    <location>
        <begin position="43"/>
        <end position="196"/>
    </location>
</feature>
<evidence type="ECO:0000256" key="2">
    <source>
        <dbReference type="ARBA" id="ARBA00023008"/>
    </source>
</evidence>
<dbReference type="Proteomes" id="UP000183615">
    <property type="component" value="Unassembled WGS sequence"/>
</dbReference>
<comment type="caution">
    <text evidence="6">The sequence shown here is derived from an EMBL/GenBank/DDBJ whole genome shotgun (WGS) entry which is preliminary data.</text>
</comment>
<dbReference type="GO" id="GO:0016209">
    <property type="term" value="F:antioxidant activity"/>
    <property type="evidence" value="ECO:0007669"/>
    <property type="project" value="InterPro"/>
</dbReference>
<comment type="similarity">
    <text evidence="1">Belongs to the SCO1/2 family.</text>
</comment>
<dbReference type="CDD" id="cd02966">
    <property type="entry name" value="TlpA_like_family"/>
    <property type="match status" value="1"/>
</dbReference>
<feature type="binding site" evidence="3">
    <location>
        <position position="85"/>
    </location>
    <ligand>
        <name>Cu cation</name>
        <dbReference type="ChEBI" id="CHEBI:23378"/>
    </ligand>
</feature>
<dbReference type="Pfam" id="PF02630">
    <property type="entry name" value="SCO1-SenC"/>
    <property type="match status" value="1"/>
</dbReference>
<evidence type="ECO:0000256" key="1">
    <source>
        <dbReference type="ARBA" id="ARBA00010996"/>
    </source>
</evidence>
<gene>
    <name evidence="6" type="ORF">BET99_02610</name>
</gene>
<evidence type="ECO:0000259" key="5">
    <source>
        <dbReference type="PROSITE" id="PS51352"/>
    </source>
</evidence>
<dbReference type="AlphaFoldDB" id="A0A1J5U616"/>
<organism evidence="6 7">
    <name type="scientific">Marine Group III euryarchaeote CG-Epi2</name>
    <dbReference type="NCBI Taxonomy" id="1888996"/>
    <lineage>
        <taxon>Archaea</taxon>
        <taxon>Methanobacteriati</taxon>
        <taxon>Thermoplasmatota</taxon>
        <taxon>Thermoplasmata</taxon>
        <taxon>Candidatus Thermoprofundales</taxon>
    </lineage>
</organism>
<dbReference type="InterPro" id="IPR013766">
    <property type="entry name" value="Thioredoxin_domain"/>
</dbReference>
<feature type="domain" description="Thioredoxin" evidence="5">
    <location>
        <begin position="197"/>
        <end position="397"/>
    </location>
</feature>
<sequence length="486" mass="54614">MINKAALTFVITILFAFTGCIDNLTGSNSNDFWGDDCLDESSDCPENPAPAFVLVDQNNTAVNLSQFEGKIVVMTFVFTNCPDICPAVTYQMKKLSEELGDAYEESVVFLSVTVDPKRDTPEELAAFASSYNANWQFLTVNSTFPENHMDAMWSDYNVQVLVEPDACSGYGHYMEGYDGCHCNPGYMQNSNDTVFGMDVCIPDPDYEFTDVVFDEGSIESQIMSALDVKALSNGLITDEDAMLGIQTLISQTFGSKWSLNDIEGNEHKSKDYYKQNLTLIEFFHTDCVHCQNQIPVLKQFHSNYSSEVNLLSIGGYSMGSNKDNLTKLQDFASEHNTTWPYLYDDEYSLIQSFGHNSYPSWTLLAGDMDEGNAQVVAQASGSQTYDQLVELVTNFTEPMNISAPMTQILDNLTHWEKGHISNETMIEYISTFLNYGSLEAVDDAEVYGVSHSARLYIIDQEGNFRVLWRGYEWTYASLYHDIVLLL</sequence>
<accession>A0A1J5U616</accession>
<evidence type="ECO:0000313" key="6">
    <source>
        <dbReference type="EMBL" id="OIR21420.1"/>
    </source>
</evidence>
<evidence type="ECO:0000256" key="4">
    <source>
        <dbReference type="PIRSR" id="PIRSR603782-2"/>
    </source>
</evidence>
<dbReference type="GO" id="GO:0046872">
    <property type="term" value="F:metal ion binding"/>
    <property type="evidence" value="ECO:0007669"/>
    <property type="project" value="UniProtKB-KW"/>
</dbReference>
<dbReference type="Pfam" id="PF00578">
    <property type="entry name" value="AhpC-TSA"/>
    <property type="match status" value="1"/>
</dbReference>
<proteinExistence type="inferred from homology"/>
<dbReference type="CDD" id="cd02968">
    <property type="entry name" value="SCO"/>
    <property type="match status" value="1"/>
</dbReference>
<dbReference type="PROSITE" id="PS51352">
    <property type="entry name" value="THIOREDOXIN_2"/>
    <property type="match status" value="2"/>
</dbReference>
<feature type="disulfide bond" description="Redox-active" evidence="4">
    <location>
        <begin position="81"/>
        <end position="85"/>
    </location>
</feature>
<dbReference type="EMBL" id="MIYZ01000042">
    <property type="protein sequence ID" value="OIR21420.1"/>
    <property type="molecule type" value="Genomic_DNA"/>
</dbReference>
<dbReference type="PANTHER" id="PTHR12151">
    <property type="entry name" value="ELECTRON TRANSPORT PROTIN SCO1/SENC FAMILY MEMBER"/>
    <property type="match status" value="1"/>
</dbReference>
<feature type="binding site" evidence="3">
    <location>
        <position position="81"/>
    </location>
    <ligand>
        <name>Cu cation</name>
        <dbReference type="ChEBI" id="CHEBI:23378"/>
    </ligand>
</feature>
<keyword evidence="2 3" id="KW-0186">Copper</keyword>
<keyword evidence="3" id="KW-0479">Metal-binding</keyword>
<reference evidence="6 7" key="1">
    <citation type="submission" date="2016-08" db="EMBL/GenBank/DDBJ databases">
        <title>New Insights into Marine Group III Euryarchaeota, from dark to light.</title>
        <authorList>
            <person name="Haro-Moreno J.M."/>
            <person name="Rodriguez-Valera F."/>
            <person name="Lopez-Garcia P."/>
            <person name="Moreira D."/>
            <person name="Martin-Cuadrado A.B."/>
        </authorList>
    </citation>
    <scope>NUCLEOTIDE SEQUENCE [LARGE SCALE GENOMIC DNA]</scope>
    <source>
        <strain evidence="6">CG-Epi2</strain>
    </source>
</reference>
<dbReference type="SUPFAM" id="SSF52833">
    <property type="entry name" value="Thioredoxin-like"/>
    <property type="match status" value="2"/>
</dbReference>
<dbReference type="Gene3D" id="3.40.30.10">
    <property type="entry name" value="Glutaredoxin"/>
    <property type="match status" value="2"/>
</dbReference>
<protein>
    <recommendedName>
        <fullName evidence="5">Thioredoxin domain-containing protein</fullName>
    </recommendedName>
</protein>
<evidence type="ECO:0000313" key="7">
    <source>
        <dbReference type="Proteomes" id="UP000183615"/>
    </source>
</evidence>
<evidence type="ECO:0000256" key="3">
    <source>
        <dbReference type="PIRSR" id="PIRSR603782-1"/>
    </source>
</evidence>
<dbReference type="InterPro" id="IPR036249">
    <property type="entry name" value="Thioredoxin-like_sf"/>
</dbReference>
<dbReference type="GO" id="GO:0016491">
    <property type="term" value="F:oxidoreductase activity"/>
    <property type="evidence" value="ECO:0007669"/>
    <property type="project" value="InterPro"/>
</dbReference>
<dbReference type="InterPro" id="IPR003782">
    <property type="entry name" value="SCO1/SenC"/>
</dbReference>
<dbReference type="PROSITE" id="PS51257">
    <property type="entry name" value="PROKAR_LIPOPROTEIN"/>
    <property type="match status" value="1"/>
</dbReference>